<dbReference type="FunFam" id="1.10.150.340:FF:000001">
    <property type="entry name" value="Cytosolic 5-nucleotidase 3-like"/>
    <property type="match status" value="1"/>
</dbReference>
<evidence type="ECO:0000256" key="3">
    <source>
        <dbReference type="ARBA" id="ARBA00012643"/>
    </source>
</evidence>
<dbReference type="GO" id="GO:0008253">
    <property type="term" value="F:5'-nucleotidase activity"/>
    <property type="evidence" value="ECO:0007669"/>
    <property type="project" value="UniProtKB-EC"/>
</dbReference>
<keyword evidence="4" id="KW-0479">Metal-binding</keyword>
<evidence type="ECO:0000256" key="8">
    <source>
        <dbReference type="ARBA" id="ARBA00023080"/>
    </source>
</evidence>
<evidence type="ECO:0000256" key="5">
    <source>
        <dbReference type="ARBA" id="ARBA00022741"/>
    </source>
</evidence>
<keyword evidence="7" id="KW-0460">Magnesium</keyword>
<dbReference type="GO" id="GO:0000166">
    <property type="term" value="F:nucleotide binding"/>
    <property type="evidence" value="ECO:0007669"/>
    <property type="project" value="UniProtKB-KW"/>
</dbReference>
<keyword evidence="10" id="KW-1185">Reference proteome</keyword>
<evidence type="ECO:0000256" key="7">
    <source>
        <dbReference type="ARBA" id="ARBA00022842"/>
    </source>
</evidence>
<evidence type="ECO:0000256" key="2">
    <source>
        <dbReference type="ARBA" id="ARBA00008389"/>
    </source>
</evidence>
<name>A0A7R8H8L4_LEPSM</name>
<dbReference type="GO" id="GO:0009117">
    <property type="term" value="P:nucleotide metabolic process"/>
    <property type="evidence" value="ECO:0007669"/>
    <property type="project" value="UniProtKB-KW"/>
</dbReference>
<evidence type="ECO:0000256" key="1">
    <source>
        <dbReference type="ARBA" id="ARBA00000815"/>
    </source>
</evidence>
<reference evidence="9" key="1">
    <citation type="submission" date="2021-02" db="EMBL/GenBank/DDBJ databases">
        <authorList>
            <person name="Bekaert M."/>
        </authorList>
    </citation>
    <scope>NUCLEOTIDE SEQUENCE</scope>
    <source>
        <strain evidence="9">IoA-00</strain>
    </source>
</reference>
<dbReference type="GO" id="GO:0000287">
    <property type="term" value="F:magnesium ion binding"/>
    <property type="evidence" value="ECO:0007669"/>
    <property type="project" value="InterPro"/>
</dbReference>
<dbReference type="InterPro" id="IPR006434">
    <property type="entry name" value="Pyrimidine_nucleotidase_eu"/>
</dbReference>
<dbReference type="GO" id="GO:0005737">
    <property type="term" value="C:cytoplasm"/>
    <property type="evidence" value="ECO:0007669"/>
    <property type="project" value="InterPro"/>
</dbReference>
<keyword evidence="8" id="KW-0546">Nucleotide metabolism</keyword>
<dbReference type="InterPro" id="IPR023214">
    <property type="entry name" value="HAD_sf"/>
</dbReference>
<dbReference type="Gene3D" id="1.10.150.340">
    <property type="entry name" value="Pyrimidine 5'-nucleotidase (UMPH-1), N-terminal domain"/>
    <property type="match status" value="1"/>
</dbReference>
<dbReference type="PANTHER" id="PTHR13045">
    <property type="entry name" value="5'-NUCLEOTIDASE"/>
    <property type="match status" value="1"/>
</dbReference>
<evidence type="ECO:0000256" key="6">
    <source>
        <dbReference type="ARBA" id="ARBA00022801"/>
    </source>
</evidence>
<evidence type="ECO:0000256" key="4">
    <source>
        <dbReference type="ARBA" id="ARBA00022723"/>
    </source>
</evidence>
<dbReference type="EC" id="3.1.3.5" evidence="3"/>
<keyword evidence="5" id="KW-0547">Nucleotide-binding</keyword>
<protein>
    <recommendedName>
        <fullName evidence="3">5'-nucleotidase</fullName>
        <ecNumber evidence="3">3.1.3.5</ecNumber>
    </recommendedName>
</protein>
<dbReference type="Pfam" id="PF05822">
    <property type="entry name" value="UMPH-1"/>
    <property type="match status" value="1"/>
</dbReference>
<dbReference type="SFLD" id="SFLDG01128">
    <property type="entry name" value="C1.4:_5'-Nucleotidase_Like"/>
    <property type="match status" value="1"/>
</dbReference>
<proteinExistence type="inferred from homology"/>
<dbReference type="PANTHER" id="PTHR13045:SF0">
    <property type="entry name" value="7-METHYLGUANOSINE PHOSPHATE-SPECIFIC 5'-NUCLEOTIDASE"/>
    <property type="match status" value="1"/>
</dbReference>
<organism evidence="9 10">
    <name type="scientific">Lepeophtheirus salmonis</name>
    <name type="common">Salmon louse</name>
    <name type="synonym">Caligus salmonis</name>
    <dbReference type="NCBI Taxonomy" id="72036"/>
    <lineage>
        <taxon>Eukaryota</taxon>
        <taxon>Metazoa</taxon>
        <taxon>Ecdysozoa</taxon>
        <taxon>Arthropoda</taxon>
        <taxon>Crustacea</taxon>
        <taxon>Multicrustacea</taxon>
        <taxon>Hexanauplia</taxon>
        <taxon>Copepoda</taxon>
        <taxon>Siphonostomatoida</taxon>
        <taxon>Caligidae</taxon>
        <taxon>Lepeophtheirus</taxon>
    </lineage>
</organism>
<sequence>MQIYIYIYINYSTSHFFDCWTLINLQGQNGCFKRLRTQEESLQVITDFDYTLSKYHDGDGVRLGSSWFFVENSPLLPLSYREKTKKLHDTYHPIEVDPKLSIEEKIPHMEEWYRKIIILITEYITDEKHFKEAIKDISKLQLRDGAPEFIRQLYSNHIPLLVFSAGFGEIIKNLLIQRDLLHSEYTKMHSNFLEFDQTSKKIIGVKEPVIHVFNKNGGAYIASTPPKETEEIRKRKNILLLGDSMGDLSMSHGIDGANENESTIIKIGFLNHNIDDFIDRIGYKNEGKDPGVILHLFPKNEDLLHELTQAIPRSN</sequence>
<dbReference type="AlphaFoldDB" id="A0A7R8H8L4"/>
<keyword evidence="6 9" id="KW-0378">Hydrolase</keyword>
<dbReference type="Gene3D" id="3.40.50.1000">
    <property type="entry name" value="HAD superfamily/HAD-like"/>
    <property type="match status" value="1"/>
</dbReference>
<dbReference type="OrthoDB" id="10014216at2759"/>
<evidence type="ECO:0000313" key="9">
    <source>
        <dbReference type="EMBL" id="CAF2931944.1"/>
    </source>
</evidence>
<dbReference type="InterPro" id="IPR036412">
    <property type="entry name" value="HAD-like_sf"/>
</dbReference>
<dbReference type="Proteomes" id="UP000675881">
    <property type="component" value="Chromosome 4"/>
</dbReference>
<comment type="similarity">
    <text evidence="2">Belongs to the pyrimidine 5'-nucleotidase family.</text>
</comment>
<accession>A0A7R8H8L4</accession>
<comment type="catalytic activity">
    <reaction evidence="1">
        <text>a ribonucleoside 5'-phosphate + H2O = a ribonucleoside + phosphate</text>
        <dbReference type="Rhea" id="RHEA:12484"/>
        <dbReference type="ChEBI" id="CHEBI:15377"/>
        <dbReference type="ChEBI" id="CHEBI:18254"/>
        <dbReference type="ChEBI" id="CHEBI:43474"/>
        <dbReference type="ChEBI" id="CHEBI:58043"/>
        <dbReference type="EC" id="3.1.3.5"/>
    </reaction>
</comment>
<dbReference type="SUPFAM" id="SSF56784">
    <property type="entry name" value="HAD-like"/>
    <property type="match status" value="1"/>
</dbReference>
<evidence type="ECO:0000313" key="10">
    <source>
        <dbReference type="Proteomes" id="UP000675881"/>
    </source>
</evidence>
<dbReference type="SFLD" id="SFLDS00003">
    <property type="entry name" value="Haloacid_Dehalogenase"/>
    <property type="match status" value="1"/>
</dbReference>
<dbReference type="EMBL" id="HG994583">
    <property type="protein sequence ID" value="CAF2931944.1"/>
    <property type="molecule type" value="Genomic_DNA"/>
</dbReference>
<gene>
    <name evidence="9" type="ORF">LSAA_8770</name>
</gene>